<feature type="domain" description="LytR/CpsA/Psr regulator C-terminal" evidence="5">
    <location>
        <begin position="468"/>
        <end position="552"/>
    </location>
</feature>
<dbReference type="NCBIfam" id="TIGR00350">
    <property type="entry name" value="lytR_cpsA_psr"/>
    <property type="match status" value="1"/>
</dbReference>
<feature type="region of interest" description="Disordered" evidence="2">
    <location>
        <begin position="1"/>
        <end position="114"/>
    </location>
</feature>
<dbReference type="PANTHER" id="PTHR33392">
    <property type="entry name" value="POLYISOPRENYL-TEICHOIC ACID--PEPTIDOGLYCAN TEICHOIC ACID TRANSFERASE TAGU"/>
    <property type="match status" value="1"/>
</dbReference>
<feature type="compositionally biased region" description="Low complexity" evidence="2">
    <location>
        <begin position="54"/>
        <end position="66"/>
    </location>
</feature>
<evidence type="ECO:0000313" key="6">
    <source>
        <dbReference type="EMBL" id="GEO92938.1"/>
    </source>
</evidence>
<dbReference type="Gene3D" id="3.40.630.190">
    <property type="entry name" value="LCP protein"/>
    <property type="match status" value="1"/>
</dbReference>
<dbReference type="Pfam" id="PF03816">
    <property type="entry name" value="LytR_cpsA_psr"/>
    <property type="match status" value="1"/>
</dbReference>
<comment type="caution">
    <text evidence="6">The sequence shown here is derived from an EMBL/GenBank/DDBJ whole genome shotgun (WGS) entry which is preliminary data.</text>
</comment>
<dbReference type="RefSeq" id="WP_236944971.1">
    <property type="nucleotide sequence ID" value="NZ_BJZR01000071.1"/>
</dbReference>
<evidence type="ECO:0000259" key="5">
    <source>
        <dbReference type="Pfam" id="PF13399"/>
    </source>
</evidence>
<dbReference type="Proteomes" id="UP000321155">
    <property type="component" value="Unassembled WGS sequence"/>
</dbReference>
<accession>A0ABQ0X895</accession>
<reference evidence="6 7" key="1">
    <citation type="submission" date="2019-07" db="EMBL/GenBank/DDBJ databases">
        <title>Whole genome shotgun sequence of Kocuria flava NBRC 107626.</title>
        <authorList>
            <person name="Hosoyama A."/>
            <person name="Uohara A."/>
            <person name="Ohji S."/>
            <person name="Ichikawa N."/>
        </authorList>
    </citation>
    <scope>NUCLEOTIDE SEQUENCE [LARGE SCALE GENOMIC DNA]</scope>
    <source>
        <strain evidence="6 7">NBRC 107626</strain>
    </source>
</reference>
<name>A0ABQ0X895_9MICC</name>
<dbReference type="InterPro" id="IPR050922">
    <property type="entry name" value="LytR/CpsA/Psr_CW_biosynth"/>
</dbReference>
<feature type="domain" description="Cell envelope-related transcriptional attenuator" evidence="4">
    <location>
        <begin position="195"/>
        <end position="351"/>
    </location>
</feature>
<dbReference type="InterPro" id="IPR027381">
    <property type="entry name" value="LytR/CpsA/Psr_C"/>
</dbReference>
<evidence type="ECO:0000256" key="1">
    <source>
        <dbReference type="ARBA" id="ARBA00006068"/>
    </source>
</evidence>
<comment type="similarity">
    <text evidence="1">Belongs to the LytR/CpsA/Psr (LCP) family.</text>
</comment>
<feature type="transmembrane region" description="Helical" evidence="3">
    <location>
        <begin position="120"/>
        <end position="141"/>
    </location>
</feature>
<feature type="compositionally biased region" description="Low complexity" evidence="2">
    <location>
        <begin position="438"/>
        <end position="457"/>
    </location>
</feature>
<feature type="compositionally biased region" description="Basic and acidic residues" evidence="2">
    <location>
        <begin position="9"/>
        <end position="22"/>
    </location>
</feature>
<keyword evidence="3" id="KW-1133">Transmembrane helix</keyword>
<sequence>MSTPPPGPENRDARTPDARTPEADSSATGGPDTDGSVTGGPGADGSGADGSGAGPAALGPGTAPHGPARRDDASPAAAGEAPAPGSDAGAPAAARPDPEGPGVGSVPAGAARRPRHRSRWVVLGLLAVLLVLLGAGAAAVWRLQSNLSTSPLDLGGGEKVENGPLDILVMGTDTREGDGNDAYGDDEDSSGAGLTDVMMLVHVPEDRQDVTVVSFPRDLVVDLPQCTDPESGRTHPAEEDAMLNSAIANGGPGCTVATLNELTGLSIDHFMLADFQAVKELSTAVGGVEVCVNEAVEDPKSGLDLPAGVSAVEGEQALAFLRSRAAFGDGGDQSRIRSQQSFLASLARKVREEGTLTDLPRLYTIADVATRNLHVDDDLGSVPTMVGLATALRGFDLAGTAFVTVPTEPYALDPNRLQLDEEAAGDLFERLREDRSLTDAPDPAATPSSSPTGAGTPEQTPSVDRAAVPLTVADASGVEDRDREVAELLEDEGWAPEPIGAVTAPLPTTQVFFGPGWYGPAAEVAEQLGVPSAQLVPTTTIDGVQVSVGGNFTEGERLETGSVLPGDLQGQTADQVTCQQAAGDW</sequence>
<evidence type="ECO:0008006" key="8">
    <source>
        <dbReference type="Google" id="ProtNLM"/>
    </source>
</evidence>
<organism evidence="6 7">
    <name type="scientific">Kocuria flava</name>
    <dbReference type="NCBI Taxonomy" id="446860"/>
    <lineage>
        <taxon>Bacteria</taxon>
        <taxon>Bacillati</taxon>
        <taxon>Actinomycetota</taxon>
        <taxon>Actinomycetes</taxon>
        <taxon>Micrococcales</taxon>
        <taxon>Micrococcaceae</taxon>
        <taxon>Kocuria</taxon>
    </lineage>
</organism>
<dbReference type="PANTHER" id="PTHR33392:SF6">
    <property type="entry name" value="POLYISOPRENYL-TEICHOIC ACID--PEPTIDOGLYCAN TEICHOIC ACID TRANSFERASE TAGU"/>
    <property type="match status" value="1"/>
</dbReference>
<protein>
    <recommendedName>
        <fullName evidence="8">LytR family transcriptional regulator</fullName>
    </recommendedName>
</protein>
<gene>
    <name evidence="6" type="ORF">KFL01_22440</name>
</gene>
<dbReference type="Pfam" id="PF13399">
    <property type="entry name" value="LytR_C"/>
    <property type="match status" value="1"/>
</dbReference>
<dbReference type="InterPro" id="IPR004474">
    <property type="entry name" value="LytR_CpsA_psr"/>
</dbReference>
<feature type="compositionally biased region" description="Low complexity" evidence="2">
    <location>
        <begin position="74"/>
        <end position="95"/>
    </location>
</feature>
<keyword evidence="3" id="KW-0812">Transmembrane</keyword>
<dbReference type="Gene3D" id="3.30.70.2390">
    <property type="match status" value="1"/>
</dbReference>
<evidence type="ECO:0000256" key="2">
    <source>
        <dbReference type="SAM" id="MobiDB-lite"/>
    </source>
</evidence>
<evidence type="ECO:0000259" key="4">
    <source>
        <dbReference type="Pfam" id="PF03816"/>
    </source>
</evidence>
<feature type="compositionally biased region" description="Gly residues" evidence="2">
    <location>
        <begin position="37"/>
        <end position="53"/>
    </location>
</feature>
<dbReference type="EMBL" id="BJZR01000071">
    <property type="protein sequence ID" value="GEO92938.1"/>
    <property type="molecule type" value="Genomic_DNA"/>
</dbReference>
<keyword evidence="3" id="KW-0472">Membrane</keyword>
<feature type="region of interest" description="Disordered" evidence="2">
    <location>
        <begin position="435"/>
        <end position="467"/>
    </location>
</feature>
<evidence type="ECO:0000256" key="3">
    <source>
        <dbReference type="SAM" id="Phobius"/>
    </source>
</evidence>
<keyword evidence="7" id="KW-1185">Reference proteome</keyword>
<evidence type="ECO:0000313" key="7">
    <source>
        <dbReference type="Proteomes" id="UP000321155"/>
    </source>
</evidence>
<proteinExistence type="inferred from homology"/>